<keyword evidence="6" id="KW-1185">Reference proteome</keyword>
<dbReference type="Pfam" id="PF00990">
    <property type="entry name" value="GGDEF"/>
    <property type="match status" value="1"/>
</dbReference>
<dbReference type="NCBIfam" id="TIGR00254">
    <property type="entry name" value="GGDEF"/>
    <property type="match status" value="1"/>
</dbReference>
<dbReference type="eggNOG" id="COG3706">
    <property type="taxonomic scope" value="Bacteria"/>
</dbReference>
<evidence type="ECO:0000256" key="2">
    <source>
        <dbReference type="ARBA" id="ARBA00034247"/>
    </source>
</evidence>
<dbReference type="NCBIfam" id="TIGR00277">
    <property type="entry name" value="HDIG"/>
    <property type="match status" value="1"/>
</dbReference>
<protein>
    <recommendedName>
        <fullName evidence="1">diguanylate cyclase</fullName>
        <ecNumber evidence="1">2.7.7.65</ecNumber>
    </recommendedName>
</protein>
<dbReference type="GO" id="GO:0052621">
    <property type="term" value="F:diguanylate cyclase activity"/>
    <property type="evidence" value="ECO:0007669"/>
    <property type="project" value="UniProtKB-EC"/>
</dbReference>
<dbReference type="HOGENOM" id="CLU_019124_0_0_7"/>
<evidence type="ECO:0000313" key="5">
    <source>
        <dbReference type="EMBL" id="EIM62782.1"/>
    </source>
</evidence>
<dbReference type="InterPro" id="IPR006675">
    <property type="entry name" value="HDIG_dom"/>
</dbReference>
<dbReference type="InterPro" id="IPR029787">
    <property type="entry name" value="Nucleotide_cyclase"/>
</dbReference>
<dbReference type="EC" id="2.7.7.65" evidence="1"/>
<gene>
    <name evidence="5" type="ORF">DespoDRAFT_00798</name>
</gene>
<dbReference type="Gene3D" id="3.30.450.40">
    <property type="match status" value="1"/>
</dbReference>
<dbReference type="PROSITE" id="PS50887">
    <property type="entry name" value="GGDEF"/>
    <property type="match status" value="1"/>
</dbReference>
<evidence type="ECO:0000313" key="6">
    <source>
        <dbReference type="Proteomes" id="UP000005778"/>
    </source>
</evidence>
<dbReference type="Pfam" id="PF01590">
    <property type="entry name" value="GAF"/>
    <property type="match status" value="1"/>
</dbReference>
<dbReference type="RefSeq" id="WP_004071548.1">
    <property type="nucleotide sequence ID" value="NZ_CM001488.1"/>
</dbReference>
<evidence type="ECO:0000259" key="4">
    <source>
        <dbReference type="PROSITE" id="PS51833"/>
    </source>
</evidence>
<dbReference type="SMART" id="SM00267">
    <property type="entry name" value="GGDEF"/>
    <property type="match status" value="1"/>
</dbReference>
<dbReference type="Proteomes" id="UP000005778">
    <property type="component" value="Chromosome"/>
</dbReference>
<dbReference type="EMBL" id="CM001488">
    <property type="protein sequence ID" value="EIM62782.1"/>
    <property type="molecule type" value="Genomic_DNA"/>
</dbReference>
<dbReference type="Gene3D" id="3.30.70.270">
    <property type="match status" value="1"/>
</dbReference>
<reference evidence="5 6" key="1">
    <citation type="submission" date="2011-09" db="EMBL/GenBank/DDBJ databases">
        <authorList>
            <consortium name="US DOE Joint Genome Institute (JGI-PGF)"/>
            <person name="Lucas S."/>
            <person name="Han J."/>
            <person name="Lapidus A."/>
            <person name="Cheng J.-F."/>
            <person name="Goodwin L."/>
            <person name="Pitluck S."/>
            <person name="Peters L."/>
            <person name="Land M.L."/>
            <person name="Hauser L."/>
            <person name="Orellana R."/>
            <person name="Lovley D."/>
            <person name="Woyke T.J."/>
        </authorList>
    </citation>
    <scope>NUCLEOTIDE SEQUENCE [LARGE SCALE GENOMIC DNA]</scope>
    <source>
        <strain evidence="5 6">2ac9</strain>
    </source>
</reference>
<dbReference type="PROSITE" id="PS51833">
    <property type="entry name" value="HDOD"/>
    <property type="match status" value="1"/>
</dbReference>
<name>I5AZW9_9BACT</name>
<dbReference type="GO" id="GO:0043709">
    <property type="term" value="P:cell adhesion involved in single-species biofilm formation"/>
    <property type="evidence" value="ECO:0007669"/>
    <property type="project" value="TreeGrafter"/>
</dbReference>
<dbReference type="SUPFAM" id="SSF55073">
    <property type="entry name" value="Nucleotide cyclase"/>
    <property type="match status" value="1"/>
</dbReference>
<accession>I5AZW9</accession>
<dbReference type="InterPro" id="IPR000160">
    <property type="entry name" value="GGDEF_dom"/>
</dbReference>
<evidence type="ECO:0000259" key="3">
    <source>
        <dbReference type="PROSITE" id="PS50887"/>
    </source>
</evidence>
<comment type="catalytic activity">
    <reaction evidence="2">
        <text>2 GTP = 3',3'-c-di-GMP + 2 diphosphate</text>
        <dbReference type="Rhea" id="RHEA:24898"/>
        <dbReference type="ChEBI" id="CHEBI:33019"/>
        <dbReference type="ChEBI" id="CHEBI:37565"/>
        <dbReference type="ChEBI" id="CHEBI:58805"/>
        <dbReference type="EC" id="2.7.7.65"/>
    </reaction>
</comment>
<dbReference type="GO" id="GO:0005886">
    <property type="term" value="C:plasma membrane"/>
    <property type="evidence" value="ECO:0007669"/>
    <property type="project" value="TreeGrafter"/>
</dbReference>
<dbReference type="InterPro" id="IPR050469">
    <property type="entry name" value="Diguanylate_Cyclase"/>
</dbReference>
<dbReference type="STRING" id="879212.DespoDRAFT_00798"/>
<organism evidence="5 6">
    <name type="scientific">Desulfobacter postgatei 2ac9</name>
    <dbReference type="NCBI Taxonomy" id="879212"/>
    <lineage>
        <taxon>Bacteria</taxon>
        <taxon>Pseudomonadati</taxon>
        <taxon>Thermodesulfobacteriota</taxon>
        <taxon>Desulfobacteria</taxon>
        <taxon>Desulfobacterales</taxon>
        <taxon>Desulfobacteraceae</taxon>
        <taxon>Desulfobacter</taxon>
    </lineage>
</organism>
<feature type="domain" description="GGDEF" evidence="3">
    <location>
        <begin position="529"/>
        <end position="662"/>
    </location>
</feature>
<dbReference type="eggNOG" id="COG1639">
    <property type="taxonomic scope" value="Bacteria"/>
</dbReference>
<dbReference type="OrthoDB" id="9813903at2"/>
<dbReference type="AlphaFoldDB" id="I5AZW9"/>
<feature type="domain" description="HDOD" evidence="4">
    <location>
        <begin position="24"/>
        <end position="220"/>
    </location>
</feature>
<dbReference type="InterPro" id="IPR013976">
    <property type="entry name" value="HDOD"/>
</dbReference>
<sequence length="662" mass="73590">MDNILSLPSDSDIKKVLKRNDKELPGFAQVMAKMLTLCNDPDATIGDVAKLVETDPSITAKVLGIVNSAFFNLRSRISAISEAVLFLGLDEVKKICLGATFFEKMVKSGPQKQVDRTFFWRHCLCVASLSQALAAEIGYPTPEDAYTAGLLHDFGKIALDRFGRVNYAVFCKNAFNCTGPSVEAERDVMGIGHDDLGAYYGHRWGFPQKLSLAIQYHHRRFNHLDLCKEDMQFICIVCLADFLAWTQGMGSVDAIAPLSLQPEVEQNIQLDRINFEAVIQKMDEEIENTAKFYEFKFPSSDQYRANLLKANLKLSSINSAYFSPKQKEIHQKKHSMTASITAPHCSLEPEKILSATLKAICQDFGFDRVYILRAISPLRRLQVVKCLQQDGFSNHLASHYISTDKVDNGFLQCLRNKEPVVINGTLPGEKEVLERFSVFQMLVVPFCSHDKVIGLLGMDYAVSGKKIEPGLFSSIALVANELGLALENASAYKKAKSASLHDGLTGLLNRMAVDDLLKESFIKAVSEDTPLSVAMIDVDFFKKFNDMFGHQAGDSVLKLIAKALKKMSRPTDYVGRYGGEEFIVVLNNTDPPKAGVYAERIRKEIERLGHLLSDRFPGLGLTVSIGISSFEHDTKNKQALVSKADEALYKAKKAGRNRVVSQ</sequence>
<dbReference type="CDD" id="cd01949">
    <property type="entry name" value="GGDEF"/>
    <property type="match status" value="1"/>
</dbReference>
<dbReference type="InterPro" id="IPR029016">
    <property type="entry name" value="GAF-like_dom_sf"/>
</dbReference>
<proteinExistence type="predicted"/>
<dbReference type="CDD" id="cd00077">
    <property type="entry name" value="HDc"/>
    <property type="match status" value="1"/>
</dbReference>
<dbReference type="InterPro" id="IPR003607">
    <property type="entry name" value="HD/PDEase_dom"/>
</dbReference>
<dbReference type="InterPro" id="IPR043128">
    <property type="entry name" value="Rev_trsase/Diguanyl_cyclase"/>
</dbReference>
<dbReference type="SUPFAM" id="SSF55781">
    <property type="entry name" value="GAF domain-like"/>
    <property type="match status" value="1"/>
</dbReference>
<evidence type="ECO:0000256" key="1">
    <source>
        <dbReference type="ARBA" id="ARBA00012528"/>
    </source>
</evidence>
<dbReference type="InterPro" id="IPR003018">
    <property type="entry name" value="GAF"/>
</dbReference>
<dbReference type="PANTHER" id="PTHR45138:SF9">
    <property type="entry name" value="DIGUANYLATE CYCLASE DGCM-RELATED"/>
    <property type="match status" value="1"/>
</dbReference>
<dbReference type="FunFam" id="3.30.70.270:FF:000001">
    <property type="entry name" value="Diguanylate cyclase domain protein"/>
    <property type="match status" value="1"/>
</dbReference>
<dbReference type="GO" id="GO:1902201">
    <property type="term" value="P:negative regulation of bacterial-type flagellum-dependent cell motility"/>
    <property type="evidence" value="ECO:0007669"/>
    <property type="project" value="TreeGrafter"/>
</dbReference>
<dbReference type="Gene3D" id="1.10.3210.10">
    <property type="entry name" value="Hypothetical protein af1432"/>
    <property type="match status" value="1"/>
</dbReference>
<dbReference type="PANTHER" id="PTHR45138">
    <property type="entry name" value="REGULATORY COMPONENTS OF SENSORY TRANSDUCTION SYSTEM"/>
    <property type="match status" value="1"/>
</dbReference>
<reference evidence="5 6" key="2">
    <citation type="submission" date="2012-02" db="EMBL/GenBank/DDBJ databases">
        <title>Improved High-Quality Draft sequence of Desulfobacter postgatei 2ac9.</title>
        <authorList>
            <consortium name="US DOE Joint Genome Institute"/>
            <person name="Lucas S."/>
            <person name="Han J."/>
            <person name="Lapidus A."/>
            <person name="Cheng J.-F."/>
            <person name="Goodwin L."/>
            <person name="Pitluck S."/>
            <person name="Peters L."/>
            <person name="Ovchinnikova G."/>
            <person name="Held B."/>
            <person name="Detter J.C."/>
            <person name="Han C."/>
            <person name="Tapia R."/>
            <person name="Land M."/>
            <person name="Hauser L."/>
            <person name="Kyrpides N."/>
            <person name="Ivanova N."/>
            <person name="Pagani I."/>
            <person name="Orellana R."/>
            <person name="Lovley D."/>
            <person name="Woyke T."/>
        </authorList>
    </citation>
    <scope>NUCLEOTIDE SEQUENCE [LARGE SCALE GENOMIC DNA]</scope>
    <source>
        <strain evidence="5 6">2ac9</strain>
    </source>
</reference>
<dbReference type="SUPFAM" id="SSF109604">
    <property type="entry name" value="HD-domain/PDEase-like"/>
    <property type="match status" value="1"/>
</dbReference>
<dbReference type="Pfam" id="PF08668">
    <property type="entry name" value="HDOD"/>
    <property type="match status" value="1"/>
</dbReference>